<dbReference type="InterPro" id="IPR000160">
    <property type="entry name" value="GGDEF_dom"/>
</dbReference>
<dbReference type="EMBL" id="JAGGJV010000001">
    <property type="protein sequence ID" value="MBP1857060.1"/>
    <property type="molecule type" value="Genomic_DNA"/>
</dbReference>
<dbReference type="SUPFAM" id="SSF55073">
    <property type="entry name" value="Nucleotide cyclase"/>
    <property type="match status" value="1"/>
</dbReference>
<dbReference type="NCBIfam" id="TIGR00254">
    <property type="entry name" value="GGDEF"/>
    <property type="match status" value="1"/>
</dbReference>
<dbReference type="PANTHER" id="PTHR46663:SF2">
    <property type="entry name" value="GGDEF DOMAIN-CONTAINING PROTEIN"/>
    <property type="match status" value="1"/>
</dbReference>
<keyword evidence="1" id="KW-1133">Transmembrane helix</keyword>
<protein>
    <submittedName>
        <fullName evidence="3">Diguanylate cyclase (GGDEF)-like protein</fullName>
    </submittedName>
</protein>
<evidence type="ECO:0000313" key="4">
    <source>
        <dbReference type="Proteomes" id="UP000823786"/>
    </source>
</evidence>
<evidence type="ECO:0000313" key="3">
    <source>
        <dbReference type="EMBL" id="MBP1857060.1"/>
    </source>
</evidence>
<keyword evidence="1" id="KW-0812">Transmembrane</keyword>
<organism evidence="3 4">
    <name type="scientific">Rhizobium herbae</name>
    <dbReference type="NCBI Taxonomy" id="508661"/>
    <lineage>
        <taxon>Bacteria</taxon>
        <taxon>Pseudomonadati</taxon>
        <taxon>Pseudomonadota</taxon>
        <taxon>Alphaproteobacteria</taxon>
        <taxon>Hyphomicrobiales</taxon>
        <taxon>Rhizobiaceae</taxon>
        <taxon>Rhizobium/Agrobacterium group</taxon>
        <taxon>Rhizobium</taxon>
    </lineage>
</organism>
<reference evidence="3 4" key="1">
    <citation type="submission" date="2021-03" db="EMBL/GenBank/DDBJ databases">
        <title>Genomic Encyclopedia of Type Strains, Phase IV (KMG-IV): sequencing the most valuable type-strain genomes for metagenomic binning, comparative biology and taxonomic classification.</title>
        <authorList>
            <person name="Goeker M."/>
        </authorList>
    </citation>
    <scope>NUCLEOTIDE SEQUENCE [LARGE SCALE GENOMIC DNA]</scope>
    <source>
        <strain evidence="3 4">DSM 26427</strain>
    </source>
</reference>
<feature type="transmembrane region" description="Helical" evidence="1">
    <location>
        <begin position="12"/>
        <end position="33"/>
    </location>
</feature>
<dbReference type="Gene3D" id="3.30.70.270">
    <property type="match status" value="1"/>
</dbReference>
<feature type="domain" description="GGDEF" evidence="2">
    <location>
        <begin position="350"/>
        <end position="483"/>
    </location>
</feature>
<keyword evidence="1" id="KW-0472">Membrane</keyword>
<dbReference type="RefSeq" id="WP_209847381.1">
    <property type="nucleotide sequence ID" value="NZ_JAGGJV010000001.1"/>
</dbReference>
<comment type="caution">
    <text evidence="3">The sequence shown here is derived from an EMBL/GenBank/DDBJ whole genome shotgun (WGS) entry which is preliminary data.</text>
</comment>
<dbReference type="InterPro" id="IPR007892">
    <property type="entry name" value="CHASE4"/>
</dbReference>
<dbReference type="InterPro" id="IPR052163">
    <property type="entry name" value="DGC-Regulatory_Protein"/>
</dbReference>
<dbReference type="Proteomes" id="UP000823786">
    <property type="component" value="Unassembled WGS sequence"/>
</dbReference>
<dbReference type="InterPro" id="IPR043128">
    <property type="entry name" value="Rev_trsase/Diguanyl_cyclase"/>
</dbReference>
<dbReference type="CDD" id="cd01949">
    <property type="entry name" value="GGDEF"/>
    <property type="match status" value="1"/>
</dbReference>
<dbReference type="PANTHER" id="PTHR46663">
    <property type="entry name" value="DIGUANYLATE CYCLASE DGCT-RELATED"/>
    <property type="match status" value="1"/>
</dbReference>
<gene>
    <name evidence="3" type="ORF">J2Z75_000540</name>
</gene>
<dbReference type="PROSITE" id="PS50887">
    <property type="entry name" value="GGDEF"/>
    <property type="match status" value="1"/>
</dbReference>
<evidence type="ECO:0000259" key="2">
    <source>
        <dbReference type="PROSITE" id="PS50887"/>
    </source>
</evidence>
<dbReference type="Pfam" id="PF00990">
    <property type="entry name" value="GGDEF"/>
    <property type="match status" value="1"/>
</dbReference>
<accession>A0ABS4EGI6</accession>
<dbReference type="InterPro" id="IPR029787">
    <property type="entry name" value="Nucleotide_cyclase"/>
</dbReference>
<proteinExistence type="predicted"/>
<dbReference type="Pfam" id="PF05228">
    <property type="entry name" value="CHASE4"/>
    <property type="match status" value="1"/>
</dbReference>
<evidence type="ECO:0000256" key="1">
    <source>
        <dbReference type="SAM" id="Phobius"/>
    </source>
</evidence>
<sequence>MVAKSKTGSAVLGIHAACTLVALMIVASLAFVLDRSVTEADRFGLTAERKLVESEMQHQVDAVVQYQAEFSYWDKSFTQLEKRTFADAFVKEALTDWLWKDFGFSWMIFADASDRTLLAVMNGSKVDPQDGARTLKWADDLIEKANDLYEAALVAKDGGWALQSVETDKDALTPPLPNIHAADLRMIDGKMSIVVVQAVVPKTLDIPASRRKPVFMVTVKPFTDRMIRDMEDRLGIFNLAFAPLRQVPEGSIHVAVNSCSQPACMVAAWTPRAPGSFVRSETLPSVIVIAMSGALLMAFIAARFGAVFSALQTSEAENRHLAKHDRLTGLLNRSGFDEVLEASLAKVRERPFSLLCIDLDKFKAVNDTFGHPAGDAVLKTVASRFAARVAGNGVVARLGGDEFTIILDHRVSKDQVMALAAALIVEAQVPVPFEGQLLRVGSSIGIAFAPDHGSIAREIVPLADQALYLAKNRGRNRVQTAGDLASAERPLEAGHAA</sequence>
<dbReference type="SMART" id="SM00267">
    <property type="entry name" value="GGDEF"/>
    <property type="match status" value="1"/>
</dbReference>
<name>A0ABS4EGI6_9HYPH</name>
<feature type="transmembrane region" description="Helical" evidence="1">
    <location>
        <begin position="286"/>
        <end position="311"/>
    </location>
</feature>
<keyword evidence="4" id="KW-1185">Reference proteome</keyword>